<evidence type="ECO:0000256" key="3">
    <source>
        <dbReference type="ARBA" id="ARBA00022898"/>
    </source>
</evidence>
<dbReference type="PIRSF" id="PIRSF038800">
    <property type="entry name" value="KYNU"/>
    <property type="match status" value="1"/>
</dbReference>
<dbReference type="InterPro" id="IPR015421">
    <property type="entry name" value="PyrdxlP-dep_Trfase_major"/>
</dbReference>
<keyword evidence="7" id="KW-1185">Reference proteome</keyword>
<dbReference type="GO" id="GO:0097053">
    <property type="term" value="P:L-kynurenine catabolic process"/>
    <property type="evidence" value="ECO:0007669"/>
    <property type="project" value="UniProtKB-UniPathway"/>
</dbReference>
<dbReference type="STRING" id="1193518.BN13_160009"/>
<evidence type="ECO:0000256" key="2">
    <source>
        <dbReference type="ARBA" id="ARBA00022801"/>
    </source>
</evidence>
<dbReference type="InterPro" id="IPR015424">
    <property type="entry name" value="PyrdxlP-dep_Trfase"/>
</dbReference>
<dbReference type="PANTHER" id="PTHR14084:SF0">
    <property type="entry name" value="KYNURENINASE"/>
    <property type="match status" value="1"/>
</dbReference>
<dbReference type="InterPro" id="IPR015422">
    <property type="entry name" value="PyrdxlP-dep_Trfase_small"/>
</dbReference>
<organism evidence="6 7">
    <name type="scientific">Nostocoides jenkinsii Ben 74</name>
    <dbReference type="NCBI Taxonomy" id="1193518"/>
    <lineage>
        <taxon>Bacteria</taxon>
        <taxon>Bacillati</taxon>
        <taxon>Actinomycetota</taxon>
        <taxon>Actinomycetes</taxon>
        <taxon>Micrococcales</taxon>
        <taxon>Intrasporangiaceae</taxon>
        <taxon>Nostocoides</taxon>
    </lineage>
</organism>
<dbReference type="AlphaFoldDB" id="A0A077MBU4"/>
<comment type="cofactor">
    <cofactor evidence="5">
        <name>pyridoxal 5'-phosphate</name>
        <dbReference type="ChEBI" id="CHEBI:597326"/>
    </cofactor>
</comment>
<dbReference type="UniPathway" id="UPA00334">
    <property type="reaction ID" value="UER00455"/>
</dbReference>
<dbReference type="OrthoDB" id="9812626at2"/>
<dbReference type="RefSeq" id="WP_048544700.1">
    <property type="nucleotide sequence ID" value="NZ_HF571038.1"/>
</dbReference>
<protein>
    <recommendedName>
        <fullName evidence="4 5">Kynureninase</fullName>
        <ecNumber evidence="4 5">3.7.1.3</ecNumber>
    </recommendedName>
</protein>
<reference evidence="6 7" key="1">
    <citation type="journal article" date="2013" name="ISME J.">
        <title>A metabolic model for members of the genus Tetrasphaera involved in enhanced biological phosphorus removal.</title>
        <authorList>
            <person name="Kristiansen R."/>
            <person name="Nguyen H.T.T."/>
            <person name="Saunders A.M."/>
            <person name="Nielsen J.L."/>
            <person name="Wimmer R."/>
            <person name="Le V.Q."/>
            <person name="McIlroy S.J."/>
            <person name="Petrovski S."/>
            <person name="Seviour R.J."/>
            <person name="Calteau A."/>
            <person name="Nielsen K.L."/>
            <person name="Nielsen P.H."/>
        </authorList>
    </citation>
    <scope>NUCLEOTIDE SEQUENCE [LARGE SCALE GENOMIC DNA]</scope>
    <source>
        <strain evidence="6 7">Ben 74</strain>
    </source>
</reference>
<evidence type="ECO:0000256" key="1">
    <source>
        <dbReference type="ARBA" id="ARBA00022642"/>
    </source>
</evidence>
<dbReference type="Proteomes" id="UP000035720">
    <property type="component" value="Unassembled WGS sequence"/>
</dbReference>
<gene>
    <name evidence="6" type="primary">kynU</name>
    <name evidence="6" type="ORF">BN13_160009</name>
</gene>
<dbReference type="EC" id="3.7.1.3" evidence="4 5"/>
<dbReference type="InterPro" id="IPR010111">
    <property type="entry name" value="Kynureninase"/>
</dbReference>
<keyword evidence="3 5" id="KW-0663">Pyridoxal phosphate</keyword>
<keyword evidence="1 5" id="KW-0662">Pyridine nucleotide biosynthesis</keyword>
<dbReference type="GO" id="GO:0005737">
    <property type="term" value="C:cytoplasm"/>
    <property type="evidence" value="ECO:0007669"/>
    <property type="project" value="UniProtKB-UniRule"/>
</dbReference>
<sequence>MSEQSPAAALDAATLDAADPLRHFRSRFFDPGAQVVAYLDGNSLGRPLRDTAAYLSEFVAGAWGERLIRAWDEQWMEVPFVVGDRLGQVCLGAAPGQTVIADSTSVLIYKLLRAAVAERPDRVEILMARSDFPTDRYLAEGVAAETGRTIRWLEPPLDSGVSVDLVQEALSDRTAVVLLSHIAYRSGYLADAAAITRAAHEAGAVVIWDLCHSAGALPIELDAWGVDYAVGCTYKYLNGGPGSPAFAYVAAAHQATLRNPLTGWMGAADPFDMIAPFAPATGMRRLLTGTPPVLAMQPLIAMLDLVAEAGMPAIRAKSIALTEFAIELTDGLLARLGVTLSSPRDAAVRGSHITIDHPDFREITLALWDHGIIPDFRPPTGIRLGLSPLSTSFAEVEVGITAIHDELSRRA</sequence>
<dbReference type="EMBL" id="CAJC01000068">
    <property type="protein sequence ID" value="CCI52327.1"/>
    <property type="molecule type" value="Genomic_DNA"/>
</dbReference>
<dbReference type="GO" id="GO:0019441">
    <property type="term" value="P:L-tryptophan catabolic process to kynurenine"/>
    <property type="evidence" value="ECO:0007669"/>
    <property type="project" value="TreeGrafter"/>
</dbReference>
<accession>A0A077MBU4</accession>
<comment type="caution">
    <text evidence="6">The sequence shown here is derived from an EMBL/GenBank/DDBJ whole genome shotgun (WGS) entry which is preliminary data.</text>
</comment>
<comment type="pathway">
    <text evidence="5">Cofactor biosynthesis; NAD(+) biosynthesis; quinolinate from L-kynurenine: step 2/3.</text>
</comment>
<evidence type="ECO:0000313" key="6">
    <source>
        <dbReference type="EMBL" id="CCI52327.1"/>
    </source>
</evidence>
<evidence type="ECO:0000313" key="7">
    <source>
        <dbReference type="Proteomes" id="UP000035720"/>
    </source>
</evidence>
<dbReference type="UniPathway" id="UPA00253">
    <property type="reaction ID" value="UER00329"/>
</dbReference>
<comment type="catalytic activity">
    <reaction evidence="5">
        <text>L-kynurenine + H2O = anthranilate + L-alanine + H(+)</text>
        <dbReference type="Rhea" id="RHEA:16813"/>
        <dbReference type="ChEBI" id="CHEBI:15377"/>
        <dbReference type="ChEBI" id="CHEBI:15378"/>
        <dbReference type="ChEBI" id="CHEBI:16567"/>
        <dbReference type="ChEBI" id="CHEBI:57959"/>
        <dbReference type="ChEBI" id="CHEBI:57972"/>
        <dbReference type="EC" id="3.7.1.3"/>
    </reaction>
</comment>
<dbReference type="GO" id="GO:0030170">
    <property type="term" value="F:pyridoxal phosphate binding"/>
    <property type="evidence" value="ECO:0007669"/>
    <property type="project" value="UniProtKB-UniRule"/>
</dbReference>
<comment type="similarity">
    <text evidence="5">Belongs to the kynureninase family.</text>
</comment>
<name>A0A077MBU4_9MICO</name>
<dbReference type="GO" id="GO:0043420">
    <property type="term" value="P:anthranilate metabolic process"/>
    <property type="evidence" value="ECO:0007669"/>
    <property type="project" value="TreeGrafter"/>
</dbReference>
<comment type="function">
    <text evidence="5">Catalyzes the cleavage of L-kynurenine (L-Kyn) and L-3-hydroxykynurenine (L-3OHKyn) into anthranilic acid (AA) and 3-hydroxyanthranilic acid (3-OHAA), respectively.</text>
</comment>
<comment type="catalytic activity">
    <reaction evidence="5">
        <text>3-hydroxy-L-kynurenine + H2O = 3-hydroxyanthranilate + L-alanine + H(+)</text>
        <dbReference type="Rhea" id="RHEA:25143"/>
        <dbReference type="ChEBI" id="CHEBI:15377"/>
        <dbReference type="ChEBI" id="CHEBI:15378"/>
        <dbReference type="ChEBI" id="CHEBI:36559"/>
        <dbReference type="ChEBI" id="CHEBI:57972"/>
        <dbReference type="ChEBI" id="CHEBI:58125"/>
        <dbReference type="EC" id="3.7.1.3"/>
    </reaction>
</comment>
<evidence type="ECO:0000256" key="4">
    <source>
        <dbReference type="NCBIfam" id="TIGR01814"/>
    </source>
</evidence>
<dbReference type="PANTHER" id="PTHR14084">
    <property type="entry name" value="KYNURENINASE"/>
    <property type="match status" value="1"/>
</dbReference>
<dbReference type="SUPFAM" id="SSF53383">
    <property type="entry name" value="PLP-dependent transferases"/>
    <property type="match status" value="1"/>
</dbReference>
<dbReference type="Pfam" id="PF22580">
    <property type="entry name" value="KYNU_C"/>
    <property type="match status" value="1"/>
</dbReference>
<evidence type="ECO:0000256" key="5">
    <source>
        <dbReference type="PIRNR" id="PIRNR038800"/>
    </source>
</evidence>
<dbReference type="Gene3D" id="3.90.1150.10">
    <property type="entry name" value="Aspartate Aminotransferase, domain 1"/>
    <property type="match status" value="1"/>
</dbReference>
<dbReference type="NCBIfam" id="TIGR01814">
    <property type="entry name" value="kynureninase"/>
    <property type="match status" value="1"/>
</dbReference>
<dbReference type="Gene3D" id="3.40.640.10">
    <property type="entry name" value="Type I PLP-dependent aspartate aminotransferase-like (Major domain)"/>
    <property type="match status" value="1"/>
</dbReference>
<keyword evidence="2 5" id="KW-0378">Hydrolase</keyword>
<dbReference type="GO" id="GO:0030429">
    <property type="term" value="F:kynureninase activity"/>
    <property type="evidence" value="ECO:0007669"/>
    <property type="project" value="UniProtKB-UniRule"/>
</dbReference>
<proteinExistence type="inferred from homology"/>
<dbReference type="GO" id="GO:0009435">
    <property type="term" value="P:NAD+ biosynthetic process"/>
    <property type="evidence" value="ECO:0007669"/>
    <property type="project" value="UniProtKB-UniRule"/>
</dbReference>
<comment type="pathway">
    <text evidence="5">Amino-acid degradation; L-kynurenine degradation; L-alanine and anthranilate from L-kynurenine: step 1/1.</text>
</comment>
<comment type="subunit">
    <text evidence="5">Homodimer.</text>
</comment>